<dbReference type="EMBL" id="LAZR01000422">
    <property type="protein sequence ID" value="KKN69581.1"/>
    <property type="molecule type" value="Genomic_DNA"/>
</dbReference>
<reference evidence="1" key="1">
    <citation type="journal article" date="2015" name="Nature">
        <title>Complex archaea that bridge the gap between prokaryotes and eukaryotes.</title>
        <authorList>
            <person name="Spang A."/>
            <person name="Saw J.H."/>
            <person name="Jorgensen S.L."/>
            <person name="Zaremba-Niedzwiedzka K."/>
            <person name="Martijn J."/>
            <person name="Lind A.E."/>
            <person name="van Eijk R."/>
            <person name="Schleper C."/>
            <person name="Guy L."/>
            <person name="Ettema T.J."/>
        </authorList>
    </citation>
    <scope>NUCLEOTIDE SEQUENCE</scope>
</reference>
<gene>
    <name evidence="1" type="ORF">LCGC14_0438840</name>
</gene>
<evidence type="ECO:0000313" key="1">
    <source>
        <dbReference type="EMBL" id="KKN69581.1"/>
    </source>
</evidence>
<accession>A0A0F9V7R1</accession>
<dbReference type="AlphaFoldDB" id="A0A0F9V7R1"/>
<proteinExistence type="predicted"/>
<name>A0A0F9V7R1_9ZZZZ</name>
<sequence length="171" mass="19893">MVKSEFEKRKLFKRNRNVVNRVVRGFLAKRKVGIVHGTRATNAQLPRDLQRKTLDWDIFVKKPKKRARQLEKALDKKFRGDFFGVKKGTGSPGIKVFKVKSNVTGEGFVDFATPNRKIPSVTKRGVHFATLKDQLNKARENIKKPELKFRREKDLNLIRRVRKANVGRRVK</sequence>
<comment type="caution">
    <text evidence="1">The sequence shown here is derived from an EMBL/GenBank/DDBJ whole genome shotgun (WGS) entry which is preliminary data.</text>
</comment>
<protein>
    <submittedName>
        <fullName evidence="1">Uncharacterized protein</fullName>
    </submittedName>
</protein>
<organism evidence="1">
    <name type="scientific">marine sediment metagenome</name>
    <dbReference type="NCBI Taxonomy" id="412755"/>
    <lineage>
        <taxon>unclassified sequences</taxon>
        <taxon>metagenomes</taxon>
        <taxon>ecological metagenomes</taxon>
    </lineage>
</organism>